<evidence type="ECO:0000313" key="2">
    <source>
        <dbReference type="Proteomes" id="UP000054928"/>
    </source>
</evidence>
<accession>A0A0P1B7H6</accession>
<dbReference type="AlphaFoldDB" id="A0A0P1B7H6"/>
<organism evidence="1 2">
    <name type="scientific">Plasmopara halstedii</name>
    <name type="common">Downy mildew of sunflower</name>
    <dbReference type="NCBI Taxonomy" id="4781"/>
    <lineage>
        <taxon>Eukaryota</taxon>
        <taxon>Sar</taxon>
        <taxon>Stramenopiles</taxon>
        <taxon>Oomycota</taxon>
        <taxon>Peronosporomycetes</taxon>
        <taxon>Peronosporales</taxon>
        <taxon>Peronosporaceae</taxon>
        <taxon>Plasmopara</taxon>
    </lineage>
</organism>
<proteinExistence type="predicted"/>
<reference evidence="2" key="1">
    <citation type="submission" date="2014-09" db="EMBL/GenBank/DDBJ databases">
        <authorList>
            <person name="Sharma Rahul"/>
            <person name="Thines Marco"/>
        </authorList>
    </citation>
    <scope>NUCLEOTIDE SEQUENCE [LARGE SCALE GENOMIC DNA]</scope>
</reference>
<dbReference type="RefSeq" id="XP_036263517.1">
    <property type="nucleotide sequence ID" value="XM_036407279.1"/>
</dbReference>
<sequence>MCVPEAMSHTQVEDEGSISELQGCTVIYVDEQVWLYDFCLSLQSRLRGLKDQSFTEKQSICPSRSRVECW</sequence>
<name>A0A0P1B7H6_PLAHL</name>
<dbReference type="Proteomes" id="UP000054928">
    <property type="component" value="Unassembled WGS sequence"/>
</dbReference>
<dbReference type="EMBL" id="CCYD01003101">
    <property type="protein sequence ID" value="CEG50306.1"/>
    <property type="molecule type" value="Genomic_DNA"/>
</dbReference>
<keyword evidence="2" id="KW-1185">Reference proteome</keyword>
<evidence type="ECO:0000313" key="1">
    <source>
        <dbReference type="EMBL" id="CEG50306.1"/>
    </source>
</evidence>
<dbReference type="GeneID" id="59052996"/>
<protein>
    <submittedName>
        <fullName evidence="1">Uncharacterized protein</fullName>
    </submittedName>
</protein>